<name>A0A1W2FEG2_KIBAR</name>
<feature type="coiled-coil region" evidence="1">
    <location>
        <begin position="12"/>
        <end position="39"/>
    </location>
</feature>
<feature type="compositionally biased region" description="Basic and acidic residues" evidence="2">
    <location>
        <begin position="98"/>
        <end position="110"/>
    </location>
</feature>
<dbReference type="RefSeq" id="WP_084430476.1">
    <property type="nucleotide sequence ID" value="NZ_FWXV01000006.1"/>
</dbReference>
<evidence type="ECO:0000313" key="4">
    <source>
        <dbReference type="Proteomes" id="UP000192674"/>
    </source>
</evidence>
<sequence length="110" mass="12144">MPDGYRLELGGMGRLINQLATAEERMTRANNNLRDSSAKDMGSFLIDQAGNAFQDRWEYGIGKLAECAGKMVEGLDATRKQYQQADQATSEYFPAGEGDTRISRRMDGGT</sequence>
<dbReference type="AlphaFoldDB" id="A0A1W2FEG2"/>
<organism evidence="3 4">
    <name type="scientific">Kibdelosporangium aridum</name>
    <dbReference type="NCBI Taxonomy" id="2030"/>
    <lineage>
        <taxon>Bacteria</taxon>
        <taxon>Bacillati</taxon>
        <taxon>Actinomycetota</taxon>
        <taxon>Actinomycetes</taxon>
        <taxon>Pseudonocardiales</taxon>
        <taxon>Pseudonocardiaceae</taxon>
        <taxon>Kibdelosporangium</taxon>
    </lineage>
</organism>
<dbReference type="OrthoDB" id="4551929at2"/>
<evidence type="ECO:0000256" key="1">
    <source>
        <dbReference type="SAM" id="Coils"/>
    </source>
</evidence>
<evidence type="ECO:0000256" key="2">
    <source>
        <dbReference type="SAM" id="MobiDB-lite"/>
    </source>
</evidence>
<dbReference type="Gene3D" id="1.10.287.1060">
    <property type="entry name" value="ESAT-6-like"/>
    <property type="match status" value="1"/>
</dbReference>
<keyword evidence="1" id="KW-0175">Coiled coil</keyword>
<proteinExistence type="predicted"/>
<protein>
    <recommendedName>
        <fullName evidence="5">Excreted virulence factor EspC, type VII ESX diderm</fullName>
    </recommendedName>
</protein>
<reference evidence="3 4" key="1">
    <citation type="submission" date="2017-04" db="EMBL/GenBank/DDBJ databases">
        <authorList>
            <person name="Afonso C.L."/>
            <person name="Miller P.J."/>
            <person name="Scott M.A."/>
            <person name="Spackman E."/>
            <person name="Goraichik I."/>
            <person name="Dimitrov K.M."/>
            <person name="Suarez D.L."/>
            <person name="Swayne D.E."/>
        </authorList>
    </citation>
    <scope>NUCLEOTIDE SEQUENCE [LARGE SCALE GENOMIC DNA]</scope>
    <source>
        <strain evidence="3 4">DSM 43828</strain>
    </source>
</reference>
<gene>
    <name evidence="3" type="ORF">SAMN05661093_06345</name>
</gene>
<keyword evidence="4" id="KW-1185">Reference proteome</keyword>
<accession>A0A1W2FEG2</accession>
<dbReference type="EMBL" id="FWXV01000006">
    <property type="protein sequence ID" value="SMD20297.1"/>
    <property type="molecule type" value="Genomic_DNA"/>
</dbReference>
<feature type="region of interest" description="Disordered" evidence="2">
    <location>
        <begin position="86"/>
        <end position="110"/>
    </location>
</feature>
<evidence type="ECO:0000313" key="3">
    <source>
        <dbReference type="EMBL" id="SMD20297.1"/>
    </source>
</evidence>
<dbReference type="Proteomes" id="UP000192674">
    <property type="component" value="Unassembled WGS sequence"/>
</dbReference>
<evidence type="ECO:0008006" key="5">
    <source>
        <dbReference type="Google" id="ProtNLM"/>
    </source>
</evidence>